<feature type="region of interest" description="Disordered" evidence="1">
    <location>
        <begin position="185"/>
        <end position="217"/>
    </location>
</feature>
<sequence>MANMKPIYTEPTKTTNLVDRIAQSSAGLKLKTEPPATSAPEDLANAQAKEQHKNIDGTPENWRFTVPVLFRRTHSSSKILKQPQTDSGASLEQNVNLPVNQFRGSSLQRAHSKFSSFTRRISKRLRSLSPRSPLWKSPDEKVSTLDRPSEWPDMTELDYLRRKNLAEARRAEVYAEGVLELESAATNSGPPRAHHERVQSAPAIVQQHSNSSKPLSSGMRIRSFEALSFLPRSPEDYSEYDFPDVEYLIRLDQPEKLMYALNEIIDHEEKCNPMSGLCDHKYKSRSEEIRYVELDDEHEDGQWFPTIEEAWATCRPKAEEEEDSLK</sequence>
<name>A0A194XKJ2_MOLSC</name>
<evidence type="ECO:0000256" key="1">
    <source>
        <dbReference type="SAM" id="MobiDB-lite"/>
    </source>
</evidence>
<feature type="compositionally biased region" description="Polar residues" evidence="1">
    <location>
        <begin position="206"/>
        <end position="215"/>
    </location>
</feature>
<feature type="region of interest" description="Disordered" evidence="1">
    <location>
        <begin position="26"/>
        <end position="58"/>
    </location>
</feature>
<reference evidence="2 3" key="1">
    <citation type="submission" date="2015-10" db="EMBL/GenBank/DDBJ databases">
        <title>Full genome of DAOMC 229536 Phialocephala scopiformis, a fungal endophyte of spruce producing the potent anti-insectan compound rugulosin.</title>
        <authorList>
            <consortium name="DOE Joint Genome Institute"/>
            <person name="Walker A.K."/>
            <person name="Frasz S.L."/>
            <person name="Seifert K.A."/>
            <person name="Miller J.D."/>
            <person name="Mondo S.J."/>
            <person name="Labutti K."/>
            <person name="Lipzen A."/>
            <person name="Dockter R."/>
            <person name="Kennedy M."/>
            <person name="Grigoriev I.V."/>
            <person name="Spatafora J.W."/>
        </authorList>
    </citation>
    <scope>NUCLEOTIDE SEQUENCE [LARGE SCALE GENOMIC DNA]</scope>
    <source>
        <strain evidence="2 3">CBS 120377</strain>
    </source>
</reference>
<dbReference type="GeneID" id="28822621"/>
<evidence type="ECO:0000313" key="2">
    <source>
        <dbReference type="EMBL" id="KUJ20661.1"/>
    </source>
</evidence>
<dbReference type="AlphaFoldDB" id="A0A194XKJ2"/>
<keyword evidence="3" id="KW-1185">Reference proteome</keyword>
<accession>A0A194XKJ2</accession>
<protein>
    <submittedName>
        <fullName evidence="2">Uncharacterized protein</fullName>
    </submittedName>
</protein>
<dbReference type="KEGG" id="psco:LY89DRAFT_666313"/>
<organism evidence="2 3">
    <name type="scientific">Mollisia scopiformis</name>
    <name type="common">Conifer needle endophyte fungus</name>
    <name type="synonym">Phialocephala scopiformis</name>
    <dbReference type="NCBI Taxonomy" id="149040"/>
    <lineage>
        <taxon>Eukaryota</taxon>
        <taxon>Fungi</taxon>
        <taxon>Dikarya</taxon>
        <taxon>Ascomycota</taxon>
        <taxon>Pezizomycotina</taxon>
        <taxon>Leotiomycetes</taxon>
        <taxon>Helotiales</taxon>
        <taxon>Mollisiaceae</taxon>
        <taxon>Mollisia</taxon>
    </lineage>
</organism>
<proteinExistence type="predicted"/>
<evidence type="ECO:0000313" key="3">
    <source>
        <dbReference type="Proteomes" id="UP000070700"/>
    </source>
</evidence>
<gene>
    <name evidence="2" type="ORF">LY89DRAFT_666313</name>
</gene>
<dbReference type="InParanoid" id="A0A194XKJ2"/>
<dbReference type="EMBL" id="KQ947409">
    <property type="protein sequence ID" value="KUJ20661.1"/>
    <property type="molecule type" value="Genomic_DNA"/>
</dbReference>
<dbReference type="Proteomes" id="UP000070700">
    <property type="component" value="Unassembled WGS sequence"/>
</dbReference>
<dbReference type="RefSeq" id="XP_018075016.1">
    <property type="nucleotide sequence ID" value="XM_018212895.1"/>
</dbReference>